<dbReference type="STRING" id="76731.RD2015_1050"/>
<dbReference type="RefSeq" id="WP_058933994.1">
    <property type="nucleotide sequence ID" value="NZ_CP013729.1"/>
</dbReference>
<dbReference type="OrthoDB" id="7191282at2"/>
<dbReference type="PATRIC" id="fig|76731.3.peg.1069"/>
<dbReference type="EMBL" id="CP013729">
    <property type="protein sequence ID" value="ALV05544.1"/>
    <property type="molecule type" value="Genomic_DNA"/>
</dbReference>
<accession>A0A0U3C9T7</accession>
<dbReference type="KEGG" id="rdp:RD2015_1050"/>
<name>A0A0U3C9T7_9BURK</name>
<dbReference type="AlphaFoldDB" id="A0A0U3C9T7"/>
<organism evidence="1 2">
    <name type="scientific">Roseateles depolymerans</name>
    <dbReference type="NCBI Taxonomy" id="76731"/>
    <lineage>
        <taxon>Bacteria</taxon>
        <taxon>Pseudomonadati</taxon>
        <taxon>Pseudomonadota</taxon>
        <taxon>Betaproteobacteria</taxon>
        <taxon>Burkholderiales</taxon>
        <taxon>Sphaerotilaceae</taxon>
        <taxon>Roseateles</taxon>
    </lineage>
</organism>
<dbReference type="Proteomes" id="UP000060699">
    <property type="component" value="Chromosome"/>
</dbReference>
<sequence>MKNLQEATERICELKGSLVALDALLPAVIDTLSAAGLSRLSASFDAHAEVARTVMLNSDMSEVVLAAFEREVRRNGALLRRSLQATEPLPQATGLDPMLLAITPVTAYAGKQRVGQASGFFFRRGPQLFLVSARSVMAGQADSPAPDRLDIELAMDARDPARREICPLHLREGDTPLWREMRDAQGPIDAAVLPIEPSDLPPKALWLAFDETHLASHGEDIAMGDGVSMVGFPVGLSSPRRPLPIARTGALASPLGMRVQDRDCFLTDVWSGAGCQGAPVLRRRSISRSASAPAAWQLLGIHARQHVEAGTAAQSASSAALHRTWSAATLLALTAAPLLTTS</sequence>
<keyword evidence="2" id="KW-1185">Reference proteome</keyword>
<dbReference type="InterPro" id="IPR009003">
    <property type="entry name" value="Peptidase_S1_PA"/>
</dbReference>
<evidence type="ECO:0000313" key="2">
    <source>
        <dbReference type="Proteomes" id="UP000060699"/>
    </source>
</evidence>
<protein>
    <submittedName>
        <fullName evidence="1">Uncharacterized protein</fullName>
    </submittedName>
</protein>
<evidence type="ECO:0000313" key="1">
    <source>
        <dbReference type="EMBL" id="ALV05544.1"/>
    </source>
</evidence>
<reference evidence="1 2" key="1">
    <citation type="submission" date="2015-12" db="EMBL/GenBank/DDBJ databases">
        <title>Complete genome of Roseateles depolymerans KCTC 42856.</title>
        <authorList>
            <person name="Kim K.M."/>
        </authorList>
    </citation>
    <scope>NUCLEOTIDE SEQUENCE [LARGE SCALE GENOMIC DNA]</scope>
    <source>
        <strain evidence="1 2">KCTC 42856</strain>
    </source>
</reference>
<gene>
    <name evidence="1" type="ORF">RD2015_1050</name>
</gene>
<dbReference type="SUPFAM" id="SSF50494">
    <property type="entry name" value="Trypsin-like serine proteases"/>
    <property type="match status" value="1"/>
</dbReference>
<proteinExistence type="predicted"/>